<gene>
    <name evidence="3" type="ORF">LY79DRAFT_262341</name>
</gene>
<protein>
    <submittedName>
        <fullName evidence="3">Uncharacterized protein</fullName>
    </submittedName>
</protein>
<organism evidence="3 4">
    <name type="scientific">Colletotrichum navitas</name>
    <dbReference type="NCBI Taxonomy" id="681940"/>
    <lineage>
        <taxon>Eukaryota</taxon>
        <taxon>Fungi</taxon>
        <taxon>Dikarya</taxon>
        <taxon>Ascomycota</taxon>
        <taxon>Pezizomycotina</taxon>
        <taxon>Sordariomycetes</taxon>
        <taxon>Hypocreomycetidae</taxon>
        <taxon>Glomerellales</taxon>
        <taxon>Glomerellaceae</taxon>
        <taxon>Colletotrichum</taxon>
        <taxon>Colletotrichum graminicola species complex</taxon>
    </lineage>
</organism>
<sequence length="149" mass="16944">MWTRFLPLDSHTGKDLPRSSAKNKKGPDFLFTFCRSAPSQEGVVFFFSLMFYYHFFVFTAWSWVWEDDGETISVLGDAKRCIQGATGYRDRGLAGVSLFSGISWHPILQRLLPVRKHAGNATWQLFCPLLDGTTVNFGLHSRRECSRSG</sequence>
<evidence type="ECO:0000313" key="3">
    <source>
        <dbReference type="EMBL" id="KAK1585647.1"/>
    </source>
</evidence>
<comment type="caution">
    <text evidence="3">The sequence shown here is derived from an EMBL/GenBank/DDBJ whole genome shotgun (WGS) entry which is preliminary data.</text>
</comment>
<keyword evidence="2" id="KW-0812">Transmembrane</keyword>
<accession>A0AAD8PVW9</accession>
<evidence type="ECO:0000256" key="2">
    <source>
        <dbReference type="SAM" id="Phobius"/>
    </source>
</evidence>
<evidence type="ECO:0000313" key="4">
    <source>
        <dbReference type="Proteomes" id="UP001230504"/>
    </source>
</evidence>
<dbReference type="EMBL" id="JAHLJV010000042">
    <property type="protein sequence ID" value="KAK1585647.1"/>
    <property type="molecule type" value="Genomic_DNA"/>
</dbReference>
<dbReference type="Proteomes" id="UP001230504">
    <property type="component" value="Unassembled WGS sequence"/>
</dbReference>
<name>A0AAD8PVW9_9PEZI</name>
<dbReference type="AlphaFoldDB" id="A0AAD8PVW9"/>
<keyword evidence="2" id="KW-0472">Membrane</keyword>
<feature type="region of interest" description="Disordered" evidence="1">
    <location>
        <begin position="1"/>
        <end position="22"/>
    </location>
</feature>
<evidence type="ECO:0000256" key="1">
    <source>
        <dbReference type="SAM" id="MobiDB-lite"/>
    </source>
</evidence>
<keyword evidence="2" id="KW-1133">Transmembrane helix</keyword>
<proteinExistence type="predicted"/>
<dbReference type="GeneID" id="85436193"/>
<dbReference type="RefSeq" id="XP_060412664.1">
    <property type="nucleotide sequence ID" value="XM_060551953.1"/>
</dbReference>
<feature type="transmembrane region" description="Helical" evidence="2">
    <location>
        <begin position="43"/>
        <end position="65"/>
    </location>
</feature>
<keyword evidence="4" id="KW-1185">Reference proteome</keyword>
<reference evidence="3" key="1">
    <citation type="submission" date="2021-06" db="EMBL/GenBank/DDBJ databases">
        <title>Comparative genomics, transcriptomics and evolutionary studies reveal genomic signatures of adaptation to plant cell wall in hemibiotrophic fungi.</title>
        <authorList>
            <consortium name="DOE Joint Genome Institute"/>
            <person name="Baroncelli R."/>
            <person name="Diaz J.F."/>
            <person name="Benocci T."/>
            <person name="Peng M."/>
            <person name="Battaglia E."/>
            <person name="Haridas S."/>
            <person name="Andreopoulos W."/>
            <person name="Labutti K."/>
            <person name="Pangilinan J."/>
            <person name="Floch G.L."/>
            <person name="Makela M.R."/>
            <person name="Henrissat B."/>
            <person name="Grigoriev I.V."/>
            <person name="Crouch J.A."/>
            <person name="De Vries R.P."/>
            <person name="Sukno S.A."/>
            <person name="Thon M.R."/>
        </authorList>
    </citation>
    <scope>NUCLEOTIDE SEQUENCE</scope>
    <source>
        <strain evidence="3">CBS 125086</strain>
    </source>
</reference>